<dbReference type="PROSITE" id="PS00111">
    <property type="entry name" value="PGLYCERATE_KINASE"/>
    <property type="match status" value="1"/>
</dbReference>
<dbReference type="GO" id="GO:0006094">
    <property type="term" value="P:gluconeogenesis"/>
    <property type="evidence" value="ECO:0007669"/>
    <property type="project" value="TreeGrafter"/>
</dbReference>
<evidence type="ECO:0000313" key="19">
    <source>
        <dbReference type="EMBL" id="CRZ08894.1"/>
    </source>
</evidence>
<keyword evidence="12 16" id="KW-0067">ATP-binding</keyword>
<evidence type="ECO:0000256" key="17">
    <source>
        <dbReference type="RuleBase" id="RU000532"/>
    </source>
</evidence>
<evidence type="ECO:0000256" key="18">
    <source>
        <dbReference type="RuleBase" id="RU000696"/>
    </source>
</evidence>
<dbReference type="FunFam" id="3.40.50.1260:FF:000031">
    <property type="entry name" value="Phosphoglycerate kinase 1"/>
    <property type="match status" value="1"/>
</dbReference>
<dbReference type="InterPro" id="IPR001576">
    <property type="entry name" value="Phosphoglycerate_kinase"/>
</dbReference>
<reference evidence="19" key="1">
    <citation type="submission" date="2015-04" db="EMBL/GenBank/DDBJ databases">
        <title>The genome sequence of the plant pathogenic Rhizarian Plasmodiophora brassicae reveals insights in its biotrophic life cycle and the origin of chitin synthesis.</title>
        <authorList>
            <person name="Schwelm A."/>
            <person name="Fogelqvist J."/>
            <person name="Knaust A."/>
            <person name="Julke S."/>
            <person name="Lilja T."/>
            <person name="Dhandapani V."/>
            <person name="Bonilla-Rosso G."/>
            <person name="Karlsson M."/>
            <person name="Shevchenko A."/>
            <person name="Choi S.R."/>
            <person name="Kim H.G."/>
            <person name="Park J.Y."/>
            <person name="Lim Y.P."/>
            <person name="Ludwig-Muller J."/>
            <person name="Dixelius C."/>
        </authorList>
    </citation>
    <scope>NUCLEOTIDE SEQUENCE</scope>
    <source>
        <tissue evidence="19">Potato root galls</tissue>
    </source>
</reference>
<dbReference type="EC" id="2.7.2.3" evidence="7 17"/>
<feature type="binding site" evidence="15">
    <location>
        <begin position="64"/>
        <end position="67"/>
    </location>
    <ligand>
        <name>substrate</name>
    </ligand>
</feature>
<evidence type="ECO:0000256" key="1">
    <source>
        <dbReference type="ARBA" id="ARBA00000642"/>
    </source>
</evidence>
<organism evidence="19">
    <name type="scientific">Spongospora subterranea</name>
    <dbReference type="NCBI Taxonomy" id="70186"/>
    <lineage>
        <taxon>Eukaryota</taxon>
        <taxon>Sar</taxon>
        <taxon>Rhizaria</taxon>
        <taxon>Endomyxa</taxon>
        <taxon>Phytomyxea</taxon>
        <taxon>Plasmodiophorida</taxon>
        <taxon>Plasmodiophoridae</taxon>
        <taxon>Spongospora</taxon>
    </lineage>
</organism>
<feature type="binding site" evidence="15">
    <location>
        <begin position="24"/>
        <end position="26"/>
    </location>
    <ligand>
        <name>substrate</name>
    </ligand>
</feature>
<evidence type="ECO:0000256" key="12">
    <source>
        <dbReference type="ARBA" id="ARBA00022840"/>
    </source>
</evidence>
<dbReference type="GO" id="GO:0043531">
    <property type="term" value="F:ADP binding"/>
    <property type="evidence" value="ECO:0007669"/>
    <property type="project" value="TreeGrafter"/>
</dbReference>
<evidence type="ECO:0000256" key="9">
    <source>
        <dbReference type="ARBA" id="ARBA00022723"/>
    </source>
</evidence>
<sequence>MSLSKKLSVDDLSFAGKRVLMRVDYNVPINKNGDVEDPRRIEATLPTINHVLKQGAKSVVLISHLGRPDGQVMPKYSLRCCVPVLEKLLGRKVEFVSDCVGPDVVKVTANPATGSVFLLENLRFHVEEEGKGVDAAGNTVKADTAAVKKFRQDLSGLGDVFVFDAFAAAHRAHSSVVGISLPQRACGYLMKKELDYFAKAIEAPARPFLSILGGAKVKDKIQLIENLLNIVDEMIIGGGMAFTFKKVINEMNIGNSLFDSEGAKIVKDLVKKATEKKVKLHFPIDFATAQEFAEDAVAGTAEESTGISDGWMGLDCGPKTMMLNNDVIKRAKTIVWNGPLGVFEFPQFSKGTKSAMDAVVEASKHGCVTIIGGGDTASAAEKFNAVDGVSHVSTGGGASLELLEGKVLPGVEALSNKE</sequence>
<feature type="binding site" evidence="16">
    <location>
        <position position="344"/>
    </location>
    <ligand>
        <name>ATP</name>
        <dbReference type="ChEBI" id="CHEBI:30616"/>
    </ligand>
</feature>
<evidence type="ECO:0000256" key="14">
    <source>
        <dbReference type="ARBA" id="ARBA00023152"/>
    </source>
</evidence>
<name>A0A0H5RJL5_9EUKA</name>
<accession>A0A0H5RJL5</accession>
<evidence type="ECO:0000256" key="11">
    <source>
        <dbReference type="ARBA" id="ARBA00022777"/>
    </source>
</evidence>
<evidence type="ECO:0000256" key="4">
    <source>
        <dbReference type="ARBA" id="ARBA00004838"/>
    </source>
</evidence>
<comment type="subcellular location">
    <subcellularLocation>
        <location evidence="3">Cytoplasm</location>
    </subcellularLocation>
</comment>
<feature type="binding site" evidence="15">
    <location>
        <position position="40"/>
    </location>
    <ligand>
        <name>(2R)-3-phosphoglycerate</name>
        <dbReference type="ChEBI" id="CHEBI:58272"/>
    </ligand>
</feature>
<keyword evidence="11 17" id="KW-0418">Kinase</keyword>
<feature type="binding site" evidence="15">
    <location>
        <position position="123"/>
    </location>
    <ligand>
        <name>(2R)-3-phosphoglycerate</name>
        <dbReference type="ChEBI" id="CHEBI:58272"/>
    </ligand>
</feature>
<evidence type="ECO:0000256" key="16">
    <source>
        <dbReference type="PIRSR" id="PIRSR000724-2"/>
    </source>
</evidence>
<dbReference type="HAMAP" id="MF_00145">
    <property type="entry name" value="Phosphoglyc_kinase"/>
    <property type="match status" value="1"/>
</dbReference>
<dbReference type="GO" id="GO:0005524">
    <property type="term" value="F:ATP binding"/>
    <property type="evidence" value="ECO:0007669"/>
    <property type="project" value="UniProtKB-KW"/>
</dbReference>
<comment type="pathway">
    <text evidence="4 17">Carbohydrate degradation; glycolysis; pyruvate from D-glyceraldehyde 3-phosphate: step 2/5.</text>
</comment>
<dbReference type="CDD" id="cd00318">
    <property type="entry name" value="Phosphoglycerate_kinase"/>
    <property type="match status" value="1"/>
</dbReference>
<evidence type="ECO:0000256" key="8">
    <source>
        <dbReference type="ARBA" id="ARBA00022679"/>
    </source>
</evidence>
<dbReference type="PIRSF" id="PIRSF000724">
    <property type="entry name" value="Pgk"/>
    <property type="match status" value="1"/>
</dbReference>
<feature type="binding site" evidence="16">
    <location>
        <begin position="373"/>
        <end position="376"/>
    </location>
    <ligand>
        <name>ATP</name>
        <dbReference type="ChEBI" id="CHEBI:30616"/>
    </ligand>
</feature>
<keyword evidence="14" id="KW-0324">Glycolysis</keyword>
<evidence type="ECO:0000256" key="2">
    <source>
        <dbReference type="ARBA" id="ARBA00001946"/>
    </source>
</evidence>
<dbReference type="EMBL" id="HACM01008452">
    <property type="protein sequence ID" value="CRZ08894.1"/>
    <property type="molecule type" value="Transcribed_RNA"/>
</dbReference>
<evidence type="ECO:0000256" key="5">
    <source>
        <dbReference type="ARBA" id="ARBA00008982"/>
    </source>
</evidence>
<dbReference type="Gene3D" id="3.40.50.1260">
    <property type="entry name" value="Phosphoglycerate kinase, N-terminal domain"/>
    <property type="match status" value="3"/>
</dbReference>
<proteinExistence type="inferred from homology"/>
<dbReference type="GO" id="GO:0006096">
    <property type="term" value="P:glycolytic process"/>
    <property type="evidence" value="ECO:0007669"/>
    <property type="project" value="UniProtKB-UniPathway"/>
</dbReference>
<comment type="catalytic activity">
    <reaction evidence="1 17">
        <text>(2R)-3-phosphoglycerate + ATP = (2R)-3-phospho-glyceroyl phosphate + ADP</text>
        <dbReference type="Rhea" id="RHEA:14801"/>
        <dbReference type="ChEBI" id="CHEBI:30616"/>
        <dbReference type="ChEBI" id="CHEBI:57604"/>
        <dbReference type="ChEBI" id="CHEBI:58272"/>
        <dbReference type="ChEBI" id="CHEBI:456216"/>
        <dbReference type="EC" id="2.7.2.3"/>
    </reaction>
</comment>
<dbReference type="GO" id="GO:0046872">
    <property type="term" value="F:metal ion binding"/>
    <property type="evidence" value="ECO:0007669"/>
    <property type="project" value="UniProtKB-KW"/>
</dbReference>
<evidence type="ECO:0000256" key="3">
    <source>
        <dbReference type="ARBA" id="ARBA00004496"/>
    </source>
</evidence>
<comment type="cofactor">
    <cofactor evidence="2">
        <name>Mg(2+)</name>
        <dbReference type="ChEBI" id="CHEBI:18420"/>
    </cofactor>
</comment>
<dbReference type="AlphaFoldDB" id="A0A0H5RJL5"/>
<dbReference type="SUPFAM" id="SSF53748">
    <property type="entry name" value="Phosphoglycerate kinase"/>
    <property type="match status" value="1"/>
</dbReference>
<dbReference type="PANTHER" id="PTHR11406:SF0">
    <property type="entry name" value="PHOSPHOGLYCERATE KINASE"/>
    <property type="match status" value="1"/>
</dbReference>
<dbReference type="PANTHER" id="PTHR11406">
    <property type="entry name" value="PHOSPHOGLYCERATE KINASE"/>
    <property type="match status" value="1"/>
</dbReference>
<comment type="subunit">
    <text evidence="6 18">Monomer.</text>
</comment>
<dbReference type="FunFam" id="3.40.50.1260:FF:000019">
    <property type="entry name" value="Phosphoglycerate kinase 1"/>
    <property type="match status" value="1"/>
</dbReference>
<keyword evidence="10" id="KW-0547">Nucleotide-binding</keyword>
<dbReference type="Pfam" id="PF00162">
    <property type="entry name" value="PGK"/>
    <property type="match status" value="1"/>
</dbReference>
<keyword evidence="9" id="KW-0479">Metal-binding</keyword>
<keyword evidence="8 17" id="KW-0808">Transferase</keyword>
<keyword evidence="13" id="KW-0460">Magnesium</keyword>
<evidence type="ECO:0000256" key="13">
    <source>
        <dbReference type="ARBA" id="ARBA00022842"/>
    </source>
</evidence>
<dbReference type="InterPro" id="IPR015824">
    <property type="entry name" value="Phosphoglycerate_kinase_N"/>
</dbReference>
<feature type="binding site" evidence="15">
    <location>
        <position position="171"/>
    </location>
    <ligand>
        <name>(2R)-3-phosphoglycerate</name>
        <dbReference type="ChEBI" id="CHEBI:58272"/>
    </ligand>
</feature>
<dbReference type="GO" id="GO:0004618">
    <property type="term" value="F:phosphoglycerate kinase activity"/>
    <property type="evidence" value="ECO:0007669"/>
    <property type="project" value="UniProtKB-EC"/>
</dbReference>
<evidence type="ECO:0000256" key="10">
    <source>
        <dbReference type="ARBA" id="ARBA00022741"/>
    </source>
</evidence>
<evidence type="ECO:0000256" key="15">
    <source>
        <dbReference type="PIRSR" id="PIRSR000724-1"/>
    </source>
</evidence>
<feature type="binding site" evidence="16">
    <location>
        <position position="220"/>
    </location>
    <ligand>
        <name>ATP</name>
        <dbReference type="ChEBI" id="CHEBI:30616"/>
    </ligand>
</feature>
<dbReference type="GO" id="GO:0005829">
    <property type="term" value="C:cytosol"/>
    <property type="evidence" value="ECO:0007669"/>
    <property type="project" value="TreeGrafter"/>
</dbReference>
<evidence type="ECO:0000256" key="6">
    <source>
        <dbReference type="ARBA" id="ARBA00011245"/>
    </source>
</evidence>
<dbReference type="InterPro" id="IPR015911">
    <property type="entry name" value="Phosphoglycerate_kinase_CS"/>
</dbReference>
<dbReference type="UniPathway" id="UPA00109">
    <property type="reaction ID" value="UER00185"/>
</dbReference>
<comment type="similarity">
    <text evidence="5 17">Belongs to the phosphoglycerate kinase family.</text>
</comment>
<evidence type="ECO:0000256" key="7">
    <source>
        <dbReference type="ARBA" id="ARBA00013061"/>
    </source>
</evidence>
<protein>
    <recommendedName>
        <fullName evidence="7 17">Phosphoglycerate kinase</fullName>
        <ecNumber evidence="7 17">2.7.2.3</ecNumber>
    </recommendedName>
</protein>
<dbReference type="InterPro" id="IPR036043">
    <property type="entry name" value="Phosphoglycerate_kinase_sf"/>
</dbReference>
<feature type="binding site" evidence="16">
    <location>
        <position position="313"/>
    </location>
    <ligand>
        <name>ATP</name>
        <dbReference type="ChEBI" id="CHEBI:30616"/>
    </ligand>
</feature>
<dbReference type="PRINTS" id="PR00477">
    <property type="entry name" value="PHGLYCKINASE"/>
</dbReference>